<feature type="transmembrane region" description="Helical" evidence="7">
    <location>
        <begin position="585"/>
        <end position="604"/>
    </location>
</feature>
<dbReference type="Pfam" id="PF03176">
    <property type="entry name" value="MMPL"/>
    <property type="match status" value="2"/>
</dbReference>
<comment type="caution">
    <text evidence="9">The sequence shown here is derived from an EMBL/GenBank/DDBJ whole genome shotgun (WGS) entry which is preliminary data.</text>
</comment>
<dbReference type="SUPFAM" id="SSF82866">
    <property type="entry name" value="Multidrug efflux transporter AcrB transmembrane domain"/>
    <property type="match status" value="2"/>
</dbReference>
<evidence type="ECO:0000256" key="6">
    <source>
        <dbReference type="ARBA" id="ARBA00023136"/>
    </source>
</evidence>
<comment type="similarity">
    <text evidence="2">Belongs to the resistance-nodulation-cell division (RND) (TC 2.A.6) family. MmpL subfamily.</text>
</comment>
<dbReference type="EMBL" id="JACCBN010000001">
    <property type="protein sequence ID" value="NYD37467.1"/>
    <property type="molecule type" value="Genomic_DNA"/>
</dbReference>
<evidence type="ECO:0000313" key="9">
    <source>
        <dbReference type="EMBL" id="NYD37467.1"/>
    </source>
</evidence>
<feature type="transmembrane region" description="Helical" evidence="7">
    <location>
        <begin position="688"/>
        <end position="708"/>
    </location>
</feature>
<dbReference type="PANTHER" id="PTHR33406">
    <property type="entry name" value="MEMBRANE PROTEIN MJ1562-RELATED"/>
    <property type="match status" value="1"/>
</dbReference>
<evidence type="ECO:0000259" key="8">
    <source>
        <dbReference type="Pfam" id="PF03176"/>
    </source>
</evidence>
<proteinExistence type="inferred from homology"/>
<evidence type="ECO:0000256" key="5">
    <source>
        <dbReference type="ARBA" id="ARBA00022989"/>
    </source>
</evidence>
<accession>A0A7Y9DXR7</accession>
<dbReference type="PANTHER" id="PTHR33406:SF6">
    <property type="entry name" value="MEMBRANE PROTEIN YDGH-RELATED"/>
    <property type="match status" value="1"/>
</dbReference>
<feature type="transmembrane region" description="Helical" evidence="7">
    <location>
        <begin position="25"/>
        <end position="41"/>
    </location>
</feature>
<keyword evidence="4 7" id="KW-0812">Transmembrane</keyword>
<sequence length="761" mass="78483">MTERPEDARRRPWPVRAYATATTRGWWAVLALVVVGVWLAVTQLPSLASVGGDGGVSFVGEDAPAVEAQARALQIFGLPVLTRIAVVQRDPAGLAPDAVDRAVRRALDASRSALAGRPTPPLLFALPLVDGVPASLPAGIAPDSEAEGRAFDAVPAPGTRGPTTVVTYLFTDPTANPYVQQQVARDYAARIDRPDDHLSGVSGLIPFQLEQGNVVNRHLTAVEIASVLAVALVVAVVFRSFAAPLVTLVTAGASYLVADRVVGLAAELSGVSAPGQLQPVLVALTLGVSTDYSILFLSGQRARLRRAEGGPDAARGATEDYLAIVLVAGVTVVAGVAALSAAETSVFRAFGPGLALTVATTLIVSVLLVPALMGLFGRAMFWPGLRRHAPGGPAEPRSRFVELLRRRPGVAPATVVLVVVVLALATVPLVGLRGSVSPMRSLPADNPIRTAWEDAAAGFAPGILSPTQLVLTGPGLADRRAQLVAFQQELLAAPGVAGVIGPGTVDLRRPDAPFSVFTAADGDAARVLVVLDADPVGAQAISDLRELQQRLPTMLAGAGLTGVGVATAGDTAIGLGLVGSARGDLVRVALVVALVDLLLLVLFLRALVAPLYLLLCSALVVGASLGLTTLLFGQSSGLIFFVPFAVGALLASLGSDYAVFGIGDVWAEARSRPLGEALSVAVPRSNTAIGAAGVTLAASFGLVAIVPLDSFRQLAFAMAFGVLLDTFVVRKFLIPAFITWVGPASAWPSHRLRPDRVAPTP</sequence>
<dbReference type="InterPro" id="IPR004869">
    <property type="entry name" value="MMPL_dom"/>
</dbReference>
<reference evidence="9 10" key="1">
    <citation type="submission" date="2020-07" db="EMBL/GenBank/DDBJ databases">
        <title>Sequencing the genomes of 1000 actinobacteria strains.</title>
        <authorList>
            <person name="Klenk H.-P."/>
        </authorList>
    </citation>
    <scope>NUCLEOTIDE SEQUENCE [LARGE SCALE GENOMIC DNA]</scope>
    <source>
        <strain evidence="9 10">DSM 45772</strain>
    </source>
</reference>
<evidence type="ECO:0000256" key="7">
    <source>
        <dbReference type="SAM" id="Phobius"/>
    </source>
</evidence>
<evidence type="ECO:0000313" key="10">
    <source>
        <dbReference type="Proteomes" id="UP000535890"/>
    </source>
</evidence>
<keyword evidence="3" id="KW-1003">Cell membrane</keyword>
<dbReference type="GO" id="GO:0005886">
    <property type="term" value="C:plasma membrane"/>
    <property type="evidence" value="ECO:0007669"/>
    <property type="project" value="UniProtKB-SubCell"/>
</dbReference>
<feature type="transmembrane region" description="Helical" evidence="7">
    <location>
        <begin position="638"/>
        <end position="667"/>
    </location>
</feature>
<comment type="subcellular location">
    <subcellularLocation>
        <location evidence="1">Cell membrane</location>
        <topology evidence="1">Multi-pass membrane protein</topology>
    </subcellularLocation>
</comment>
<feature type="transmembrane region" description="Helical" evidence="7">
    <location>
        <begin position="354"/>
        <end position="377"/>
    </location>
</feature>
<organism evidence="9 10">
    <name type="scientific">Actinomycetospora corticicola</name>
    <dbReference type="NCBI Taxonomy" id="663602"/>
    <lineage>
        <taxon>Bacteria</taxon>
        <taxon>Bacillati</taxon>
        <taxon>Actinomycetota</taxon>
        <taxon>Actinomycetes</taxon>
        <taxon>Pseudonocardiales</taxon>
        <taxon>Pseudonocardiaceae</taxon>
        <taxon>Actinomycetospora</taxon>
    </lineage>
</organism>
<evidence type="ECO:0000256" key="3">
    <source>
        <dbReference type="ARBA" id="ARBA00022475"/>
    </source>
</evidence>
<feature type="domain" description="Membrane transport protein MMPL" evidence="8">
    <location>
        <begin position="185"/>
        <end position="408"/>
    </location>
</feature>
<feature type="transmembrane region" description="Helical" evidence="7">
    <location>
        <begin position="409"/>
        <end position="432"/>
    </location>
</feature>
<keyword evidence="5 7" id="KW-1133">Transmembrane helix</keyword>
<dbReference type="Gene3D" id="1.20.1640.10">
    <property type="entry name" value="Multidrug efflux transporter AcrB transmembrane domain"/>
    <property type="match status" value="2"/>
</dbReference>
<dbReference type="InterPro" id="IPR050545">
    <property type="entry name" value="Mycobact_MmpL"/>
</dbReference>
<gene>
    <name evidence="9" type="ORF">BJ983_003569</name>
</gene>
<evidence type="ECO:0000256" key="1">
    <source>
        <dbReference type="ARBA" id="ARBA00004651"/>
    </source>
</evidence>
<feature type="transmembrane region" description="Helical" evidence="7">
    <location>
        <begin position="714"/>
        <end position="733"/>
    </location>
</feature>
<feature type="transmembrane region" description="Helical" evidence="7">
    <location>
        <begin position="611"/>
        <end position="632"/>
    </location>
</feature>
<feature type="transmembrane region" description="Helical" evidence="7">
    <location>
        <begin position="227"/>
        <end position="257"/>
    </location>
</feature>
<evidence type="ECO:0000256" key="2">
    <source>
        <dbReference type="ARBA" id="ARBA00010157"/>
    </source>
</evidence>
<dbReference type="RefSeq" id="WP_179795022.1">
    <property type="nucleotide sequence ID" value="NZ_BAABHP010000025.1"/>
</dbReference>
<name>A0A7Y9DXR7_9PSEU</name>
<protein>
    <submittedName>
        <fullName evidence="9">RND superfamily putative drug exporter</fullName>
    </submittedName>
</protein>
<keyword evidence="10" id="KW-1185">Reference proteome</keyword>
<dbReference type="AlphaFoldDB" id="A0A7Y9DXR7"/>
<feature type="domain" description="Membrane transport protein MMPL" evidence="8">
    <location>
        <begin position="513"/>
        <end position="751"/>
    </location>
</feature>
<keyword evidence="6 7" id="KW-0472">Membrane</keyword>
<feature type="transmembrane region" description="Helical" evidence="7">
    <location>
        <begin position="277"/>
        <end position="297"/>
    </location>
</feature>
<feature type="transmembrane region" description="Helical" evidence="7">
    <location>
        <begin position="321"/>
        <end position="342"/>
    </location>
</feature>
<evidence type="ECO:0000256" key="4">
    <source>
        <dbReference type="ARBA" id="ARBA00022692"/>
    </source>
</evidence>
<dbReference type="Proteomes" id="UP000535890">
    <property type="component" value="Unassembled WGS sequence"/>
</dbReference>